<dbReference type="EMBL" id="JASCZI010122057">
    <property type="protein sequence ID" value="MED6163609.1"/>
    <property type="molecule type" value="Genomic_DNA"/>
</dbReference>
<protein>
    <submittedName>
        <fullName evidence="1">Uncharacterized protein</fullName>
    </submittedName>
</protein>
<evidence type="ECO:0000313" key="2">
    <source>
        <dbReference type="Proteomes" id="UP001341840"/>
    </source>
</evidence>
<sequence length="92" mass="10621">MDMLDQKEGGNTLDHMMDIEAIGQPEPPKSTWCEKKQAAVCEEMTRMSQLPANSTYVVHRRRVLNKILQLMRMQRTVSQEEELEQLFAGLSL</sequence>
<name>A0ABU6UR51_9FABA</name>
<dbReference type="Proteomes" id="UP001341840">
    <property type="component" value="Unassembled WGS sequence"/>
</dbReference>
<gene>
    <name evidence="1" type="ORF">PIB30_081644</name>
</gene>
<reference evidence="1 2" key="1">
    <citation type="journal article" date="2023" name="Plants (Basel)">
        <title>Bridging the Gap: Combining Genomics and Transcriptomics Approaches to Understand Stylosanthes scabra, an Orphan Legume from the Brazilian Caatinga.</title>
        <authorList>
            <person name="Ferreira-Neto J.R.C."/>
            <person name="da Silva M.D."/>
            <person name="Binneck E."/>
            <person name="de Melo N.F."/>
            <person name="da Silva R.H."/>
            <person name="de Melo A.L.T.M."/>
            <person name="Pandolfi V."/>
            <person name="Bustamante F.O."/>
            <person name="Brasileiro-Vidal A.C."/>
            <person name="Benko-Iseppon A.M."/>
        </authorList>
    </citation>
    <scope>NUCLEOTIDE SEQUENCE [LARGE SCALE GENOMIC DNA]</scope>
    <source>
        <tissue evidence="1">Leaves</tissue>
    </source>
</reference>
<organism evidence="1 2">
    <name type="scientific">Stylosanthes scabra</name>
    <dbReference type="NCBI Taxonomy" id="79078"/>
    <lineage>
        <taxon>Eukaryota</taxon>
        <taxon>Viridiplantae</taxon>
        <taxon>Streptophyta</taxon>
        <taxon>Embryophyta</taxon>
        <taxon>Tracheophyta</taxon>
        <taxon>Spermatophyta</taxon>
        <taxon>Magnoliopsida</taxon>
        <taxon>eudicotyledons</taxon>
        <taxon>Gunneridae</taxon>
        <taxon>Pentapetalae</taxon>
        <taxon>rosids</taxon>
        <taxon>fabids</taxon>
        <taxon>Fabales</taxon>
        <taxon>Fabaceae</taxon>
        <taxon>Papilionoideae</taxon>
        <taxon>50 kb inversion clade</taxon>
        <taxon>dalbergioids sensu lato</taxon>
        <taxon>Dalbergieae</taxon>
        <taxon>Pterocarpus clade</taxon>
        <taxon>Stylosanthes</taxon>
    </lineage>
</organism>
<comment type="caution">
    <text evidence="1">The sequence shown here is derived from an EMBL/GenBank/DDBJ whole genome shotgun (WGS) entry which is preliminary data.</text>
</comment>
<proteinExistence type="predicted"/>
<keyword evidence="2" id="KW-1185">Reference proteome</keyword>
<accession>A0ABU6UR51</accession>
<evidence type="ECO:0000313" key="1">
    <source>
        <dbReference type="EMBL" id="MED6163609.1"/>
    </source>
</evidence>